<reference evidence="1 2" key="1">
    <citation type="submission" date="2014-12" db="EMBL/GenBank/DDBJ databases">
        <title>Genome sequencing of Microbacterium hominis TPW29.</title>
        <authorList>
            <person name="Tan P.W."/>
            <person name="Chan K.-G."/>
        </authorList>
    </citation>
    <scope>NUCLEOTIDE SEQUENCE [LARGE SCALE GENOMIC DNA]</scope>
    <source>
        <strain evidence="1 2">TPW29</strain>
    </source>
</reference>
<gene>
    <name evidence="1" type="ORF">RM52_07560</name>
</gene>
<comment type="caution">
    <text evidence="1">The sequence shown here is derived from an EMBL/GenBank/DDBJ whole genome shotgun (WGS) entry which is preliminary data.</text>
</comment>
<evidence type="ECO:0000313" key="1">
    <source>
        <dbReference type="EMBL" id="KIC57930.1"/>
    </source>
</evidence>
<organism evidence="1 2">
    <name type="scientific">Microbacterium hominis</name>
    <dbReference type="NCBI Taxonomy" id="162426"/>
    <lineage>
        <taxon>Bacteria</taxon>
        <taxon>Bacillati</taxon>
        <taxon>Actinomycetota</taxon>
        <taxon>Actinomycetes</taxon>
        <taxon>Micrococcales</taxon>
        <taxon>Microbacteriaceae</taxon>
        <taxon>Microbacterium</taxon>
    </lineage>
</organism>
<protein>
    <submittedName>
        <fullName evidence="1">Uncharacterized protein</fullName>
    </submittedName>
</protein>
<dbReference type="EMBL" id="JWSZ01000010">
    <property type="protein sequence ID" value="KIC57930.1"/>
    <property type="molecule type" value="Genomic_DNA"/>
</dbReference>
<dbReference type="AlphaFoldDB" id="A0A0B4D0S4"/>
<name>A0A0B4D0S4_9MICO</name>
<proteinExistence type="predicted"/>
<evidence type="ECO:0000313" key="2">
    <source>
        <dbReference type="Proteomes" id="UP000031202"/>
    </source>
</evidence>
<accession>A0A0B4D0S4</accession>
<sequence>MKMLCIQHSRFVTKQPTFQEEASPVLHRPLENYLGGQIQRDHLYLAASVGGVDQRSGDRGRFHHLTLKT</sequence>
<dbReference type="Proteomes" id="UP000031202">
    <property type="component" value="Unassembled WGS sequence"/>
</dbReference>